<protein>
    <submittedName>
        <fullName evidence="1">Uncharacterized protein</fullName>
    </submittedName>
</protein>
<comment type="caution">
    <text evidence="1">The sequence shown here is derived from an EMBL/GenBank/DDBJ whole genome shotgun (WGS) entry which is preliminary data.</text>
</comment>
<name>A0ABR7GK06_9FIRM</name>
<proteinExistence type="predicted"/>
<dbReference type="RefSeq" id="WP_186968895.1">
    <property type="nucleotide sequence ID" value="NZ_JACOPK010000001.1"/>
</dbReference>
<reference evidence="1 2" key="1">
    <citation type="submission" date="2020-08" db="EMBL/GenBank/DDBJ databases">
        <title>Genome public.</title>
        <authorList>
            <person name="Liu C."/>
            <person name="Sun Q."/>
        </authorList>
    </citation>
    <scope>NUCLEOTIDE SEQUENCE [LARGE SCALE GENOMIC DNA]</scope>
    <source>
        <strain evidence="1 2">M2</strain>
    </source>
</reference>
<dbReference type="EMBL" id="JACOPK010000001">
    <property type="protein sequence ID" value="MBC5694608.1"/>
    <property type="molecule type" value="Genomic_DNA"/>
</dbReference>
<dbReference type="Proteomes" id="UP000641741">
    <property type="component" value="Unassembled WGS sequence"/>
</dbReference>
<organism evidence="1 2">
    <name type="scientific">Agathobaculum hominis</name>
    <dbReference type="NCBI Taxonomy" id="2763014"/>
    <lineage>
        <taxon>Bacteria</taxon>
        <taxon>Bacillati</taxon>
        <taxon>Bacillota</taxon>
        <taxon>Clostridia</taxon>
        <taxon>Eubacteriales</taxon>
        <taxon>Butyricicoccaceae</taxon>
        <taxon>Agathobaculum</taxon>
    </lineage>
</organism>
<keyword evidence="2" id="KW-1185">Reference proteome</keyword>
<evidence type="ECO:0000313" key="2">
    <source>
        <dbReference type="Proteomes" id="UP000641741"/>
    </source>
</evidence>
<accession>A0ABR7GK06</accession>
<evidence type="ECO:0000313" key="1">
    <source>
        <dbReference type="EMBL" id="MBC5694608.1"/>
    </source>
</evidence>
<gene>
    <name evidence="1" type="ORF">H8S02_01385</name>
</gene>
<sequence>MRFWSPEQKYLLEVLKKTGCMRKSQALALLHRQFGTSPNAIGPICRQLRDAGYLREFDGVISAAGPQYEPFIPNAIDLILAIFPRELPIFERTARNSLYALGAQSGLLARVFFLSREQKIFALPERDIVAEPASTLTVLLLEDATQAGRIPSDLSCLLAYPEQNGKLTLKQHNGGKNHEN</sequence>